<evidence type="ECO:0000313" key="4">
    <source>
        <dbReference type="Proteomes" id="UP001338125"/>
    </source>
</evidence>
<feature type="region of interest" description="Disordered" evidence="1">
    <location>
        <begin position="62"/>
        <end position="115"/>
    </location>
</feature>
<dbReference type="PANTHER" id="PTHR21193:SF3">
    <property type="entry name" value="OXIDOREDUCTASE-LIKE DOMAIN-CONTAINING PROTEIN 1"/>
    <property type="match status" value="1"/>
</dbReference>
<feature type="domain" description="Oxidoreductase-like" evidence="2">
    <location>
        <begin position="146"/>
        <end position="189"/>
    </location>
</feature>
<feature type="compositionally biased region" description="Polar residues" evidence="1">
    <location>
        <begin position="82"/>
        <end position="104"/>
    </location>
</feature>
<dbReference type="PANTHER" id="PTHR21193">
    <property type="entry name" value="OXIDOREDUCTASE-LIKE DOMAIN-CONTAINING PROTEIN 1"/>
    <property type="match status" value="1"/>
</dbReference>
<accession>A0ABR0ST33</accession>
<dbReference type="InterPro" id="IPR039251">
    <property type="entry name" value="OXLD1"/>
</dbReference>
<evidence type="ECO:0000256" key="1">
    <source>
        <dbReference type="SAM" id="MobiDB-lite"/>
    </source>
</evidence>
<dbReference type="InterPro" id="IPR019180">
    <property type="entry name" value="Oxidoreductase-like_N"/>
</dbReference>
<reference evidence="3 4" key="1">
    <citation type="submission" date="2024-01" db="EMBL/GenBank/DDBJ databases">
        <title>Complete genome of Cladobotryum mycophilum ATHUM6906.</title>
        <authorList>
            <person name="Christinaki A.C."/>
            <person name="Myridakis A.I."/>
            <person name="Kouvelis V.N."/>
        </authorList>
    </citation>
    <scope>NUCLEOTIDE SEQUENCE [LARGE SCALE GENOMIC DNA]</scope>
    <source>
        <strain evidence="3 4">ATHUM6906</strain>
    </source>
</reference>
<organism evidence="3 4">
    <name type="scientific">Cladobotryum mycophilum</name>
    <dbReference type="NCBI Taxonomy" id="491253"/>
    <lineage>
        <taxon>Eukaryota</taxon>
        <taxon>Fungi</taxon>
        <taxon>Dikarya</taxon>
        <taxon>Ascomycota</taxon>
        <taxon>Pezizomycotina</taxon>
        <taxon>Sordariomycetes</taxon>
        <taxon>Hypocreomycetidae</taxon>
        <taxon>Hypocreales</taxon>
        <taxon>Hypocreaceae</taxon>
        <taxon>Cladobotryum</taxon>
    </lineage>
</organism>
<dbReference type="EMBL" id="JAVFKD010000004">
    <property type="protein sequence ID" value="KAK5995323.1"/>
    <property type="molecule type" value="Genomic_DNA"/>
</dbReference>
<comment type="caution">
    <text evidence="3">The sequence shown here is derived from an EMBL/GenBank/DDBJ whole genome shotgun (WGS) entry which is preliminary data.</text>
</comment>
<gene>
    <name evidence="3" type="ORF">PT974_03727</name>
</gene>
<feature type="compositionally biased region" description="Basic and acidic residues" evidence="1">
    <location>
        <begin position="63"/>
        <end position="73"/>
    </location>
</feature>
<evidence type="ECO:0000313" key="3">
    <source>
        <dbReference type="EMBL" id="KAK5995323.1"/>
    </source>
</evidence>
<name>A0ABR0ST33_9HYPO</name>
<feature type="region of interest" description="Disordered" evidence="1">
    <location>
        <begin position="187"/>
        <end position="210"/>
    </location>
</feature>
<protein>
    <recommendedName>
        <fullName evidence="2">Oxidoreductase-like domain-containing protein</fullName>
    </recommendedName>
</protein>
<dbReference type="Pfam" id="PF09791">
    <property type="entry name" value="Oxidored-like"/>
    <property type="match status" value="1"/>
</dbReference>
<sequence length="326" mass="36800">MSTSKNLASKLRLIRPSLTIHSQRHCRRCFATTSSEEQWPQRTPLGGYYESILNNPIQYSFVKKPEEPPKSADLEVQPTPSPSQNSQDQKSKTPLNTSVSFDTSPPTPPPPTTAQEKARIIFGSRLLGPAEQEDRLATKKAQSTYVAGVLIPPRPEEPDNCCMSGCVNCVWDLFREDLEEWTAQKSEADERLKATGGSADADGGGSETSWPVEVKEKKIAKDMWDEDAFSNVPVGIREFMKIEKRLREKHEKAGTIGGRFTIKAAVIANFVKIRDHVMKSIRYYREQIMDYDDDTIWRLQLGISNSRIQEIGIEYSCQGSHIYSKR</sequence>
<dbReference type="Proteomes" id="UP001338125">
    <property type="component" value="Unassembled WGS sequence"/>
</dbReference>
<evidence type="ECO:0000259" key="2">
    <source>
        <dbReference type="Pfam" id="PF09791"/>
    </source>
</evidence>
<keyword evidence="4" id="KW-1185">Reference proteome</keyword>
<proteinExistence type="predicted"/>